<evidence type="ECO:0000313" key="4">
    <source>
        <dbReference type="EMBL" id="PLW43719.1"/>
    </source>
</evidence>
<evidence type="ECO:0000313" key="3">
    <source>
        <dbReference type="EMBL" id="PLW06695.1"/>
    </source>
</evidence>
<feature type="compositionally biased region" description="Basic and acidic residues" evidence="1">
    <location>
        <begin position="60"/>
        <end position="74"/>
    </location>
</feature>
<protein>
    <submittedName>
        <fullName evidence="4">Uncharacterized protein</fullName>
    </submittedName>
</protein>
<evidence type="ECO:0000256" key="1">
    <source>
        <dbReference type="SAM" id="MobiDB-lite"/>
    </source>
</evidence>
<dbReference type="EMBL" id="PGCJ01000144">
    <property type="protein sequence ID" value="PLW43719.1"/>
    <property type="molecule type" value="Genomic_DNA"/>
</dbReference>
<accession>A0A2N5V138</accession>
<gene>
    <name evidence="4" type="ORF">PCANC_19432</name>
    <name evidence="3" type="ORF">PCANC_28070</name>
</gene>
<organism evidence="4 5">
    <name type="scientific">Puccinia coronata f. sp. avenae</name>
    <dbReference type="NCBI Taxonomy" id="200324"/>
    <lineage>
        <taxon>Eukaryota</taxon>
        <taxon>Fungi</taxon>
        <taxon>Dikarya</taxon>
        <taxon>Basidiomycota</taxon>
        <taxon>Pucciniomycotina</taxon>
        <taxon>Pucciniomycetes</taxon>
        <taxon>Pucciniales</taxon>
        <taxon>Pucciniaceae</taxon>
        <taxon>Puccinia</taxon>
    </lineage>
</organism>
<feature type="signal peptide" evidence="2">
    <location>
        <begin position="1"/>
        <end position="24"/>
    </location>
</feature>
<dbReference type="AlphaFoldDB" id="A0A2N5V138"/>
<reference evidence="4 5" key="1">
    <citation type="submission" date="2017-11" db="EMBL/GenBank/DDBJ databases">
        <title>De novo assembly and phasing of dikaryotic genomes from two isolates of Puccinia coronata f. sp. avenae, the causal agent of oat crown rust.</title>
        <authorList>
            <person name="Miller M.E."/>
            <person name="Zhang Y."/>
            <person name="Omidvar V."/>
            <person name="Sperschneider J."/>
            <person name="Schwessinger B."/>
            <person name="Raley C."/>
            <person name="Palmer J.M."/>
            <person name="Garnica D."/>
            <person name="Upadhyaya N."/>
            <person name="Rathjen J."/>
            <person name="Taylor J.M."/>
            <person name="Park R.F."/>
            <person name="Dodds P.N."/>
            <person name="Hirsch C.D."/>
            <person name="Kianian S.F."/>
            <person name="Figueroa M."/>
        </authorList>
    </citation>
    <scope>NUCLEOTIDE SEQUENCE [LARGE SCALE GENOMIC DNA]</scope>
    <source>
        <strain evidence="4">12NC29</strain>
    </source>
</reference>
<name>A0A2N5V138_9BASI</name>
<dbReference type="EMBL" id="PGCJ01001292">
    <property type="protein sequence ID" value="PLW06695.1"/>
    <property type="molecule type" value="Genomic_DNA"/>
</dbReference>
<feature type="region of interest" description="Disordered" evidence="1">
    <location>
        <begin position="51"/>
        <end position="95"/>
    </location>
</feature>
<evidence type="ECO:0000313" key="5">
    <source>
        <dbReference type="Proteomes" id="UP000235388"/>
    </source>
</evidence>
<comment type="caution">
    <text evidence="4">The sequence shown here is derived from an EMBL/GenBank/DDBJ whole genome shotgun (WGS) entry which is preliminary data.</text>
</comment>
<dbReference type="Proteomes" id="UP000235388">
    <property type="component" value="Unassembled WGS sequence"/>
</dbReference>
<sequence>MCSFRIDIAIILMCSFGALMKVQGAQPMEIEDDLAGSNLSSHLDWGVADQATSHSMSNHQVRELGPGKRSRDEDAMMGDQSSSSAPSAEGSGDKRIKLDLEDETSARCKEIVEDLQSWRSELLESGLSEASERSHVNQQLDIAMNAAKKLFEARLHELRGNGYSFEGSRTDLLEKNMESTKRRWLDSVLQVMQAFPMQKGKLSPSIVQEGYRIMDMLLKDVMQLGLLSERNLSYFLNNNSNAQMILSHAFKKWLSKTHTEAPSISLSDFIKRGEVGVESQMIRSAE</sequence>
<keyword evidence="5" id="KW-1185">Reference proteome</keyword>
<keyword evidence="2" id="KW-0732">Signal</keyword>
<feature type="chain" id="PRO_5015083944" evidence="2">
    <location>
        <begin position="25"/>
        <end position="286"/>
    </location>
</feature>
<proteinExistence type="predicted"/>
<evidence type="ECO:0000256" key="2">
    <source>
        <dbReference type="SAM" id="SignalP"/>
    </source>
</evidence>
<feature type="compositionally biased region" description="Low complexity" evidence="1">
    <location>
        <begin position="81"/>
        <end position="90"/>
    </location>
</feature>